<dbReference type="EMBL" id="KZ805311">
    <property type="protein sequence ID" value="PVI05969.1"/>
    <property type="molecule type" value="Genomic_DNA"/>
</dbReference>
<evidence type="ECO:0000259" key="3">
    <source>
        <dbReference type="Pfam" id="PF00080"/>
    </source>
</evidence>
<protein>
    <submittedName>
        <fullName evidence="4">Cu,Zn superoxide dismutase-like protein</fullName>
    </submittedName>
</protein>
<dbReference type="SUPFAM" id="SSF49329">
    <property type="entry name" value="Cu,Zn superoxide dismutase-like"/>
    <property type="match status" value="2"/>
</dbReference>
<evidence type="ECO:0000313" key="5">
    <source>
        <dbReference type="Proteomes" id="UP000244855"/>
    </source>
</evidence>
<feature type="compositionally biased region" description="Low complexity" evidence="1">
    <location>
        <begin position="365"/>
        <end position="381"/>
    </location>
</feature>
<dbReference type="OrthoDB" id="159229at2759"/>
<dbReference type="InterPro" id="IPR001424">
    <property type="entry name" value="SOD_Cu_Zn_dom"/>
</dbReference>
<dbReference type="AlphaFoldDB" id="A0A2V1E7A4"/>
<feature type="domain" description="Superoxide dismutase copper/zinc binding" evidence="3">
    <location>
        <begin position="51"/>
        <end position="168"/>
    </location>
</feature>
<dbReference type="Proteomes" id="UP000244855">
    <property type="component" value="Unassembled WGS sequence"/>
</dbReference>
<feature type="domain" description="Superoxide dismutase copper/zinc binding" evidence="3">
    <location>
        <begin position="225"/>
        <end position="335"/>
    </location>
</feature>
<dbReference type="Gene3D" id="2.60.40.200">
    <property type="entry name" value="Superoxide dismutase, copper/zinc binding domain"/>
    <property type="match status" value="2"/>
</dbReference>
<dbReference type="GO" id="GO:0046872">
    <property type="term" value="F:metal ion binding"/>
    <property type="evidence" value="ECO:0007669"/>
    <property type="project" value="InterPro"/>
</dbReference>
<reference evidence="4 5" key="1">
    <citation type="journal article" date="2018" name="Sci. Rep.">
        <title>Comparative genomics provides insights into the lifestyle and reveals functional heterogeneity of dark septate endophytic fungi.</title>
        <authorList>
            <person name="Knapp D.G."/>
            <person name="Nemeth J.B."/>
            <person name="Barry K."/>
            <person name="Hainaut M."/>
            <person name="Henrissat B."/>
            <person name="Johnson J."/>
            <person name="Kuo A."/>
            <person name="Lim J.H.P."/>
            <person name="Lipzen A."/>
            <person name="Nolan M."/>
            <person name="Ohm R.A."/>
            <person name="Tamas L."/>
            <person name="Grigoriev I.V."/>
            <person name="Spatafora J.W."/>
            <person name="Nagy L.G."/>
            <person name="Kovacs G.M."/>
        </authorList>
    </citation>
    <scope>NUCLEOTIDE SEQUENCE [LARGE SCALE GENOMIC DNA]</scope>
    <source>
        <strain evidence="4 5">DSE2036</strain>
    </source>
</reference>
<organism evidence="4 5">
    <name type="scientific">Periconia macrospinosa</name>
    <dbReference type="NCBI Taxonomy" id="97972"/>
    <lineage>
        <taxon>Eukaryota</taxon>
        <taxon>Fungi</taxon>
        <taxon>Dikarya</taxon>
        <taxon>Ascomycota</taxon>
        <taxon>Pezizomycotina</taxon>
        <taxon>Dothideomycetes</taxon>
        <taxon>Pleosporomycetidae</taxon>
        <taxon>Pleosporales</taxon>
        <taxon>Massarineae</taxon>
        <taxon>Periconiaceae</taxon>
        <taxon>Periconia</taxon>
    </lineage>
</organism>
<dbReference type="GO" id="GO:0006801">
    <property type="term" value="P:superoxide metabolic process"/>
    <property type="evidence" value="ECO:0007669"/>
    <property type="project" value="InterPro"/>
</dbReference>
<dbReference type="Pfam" id="PF00080">
    <property type="entry name" value="Sod_Cu"/>
    <property type="match status" value="2"/>
</dbReference>
<proteinExistence type="predicted"/>
<evidence type="ECO:0000256" key="2">
    <source>
        <dbReference type="SAM" id="SignalP"/>
    </source>
</evidence>
<keyword evidence="5" id="KW-1185">Reference proteome</keyword>
<feature type="region of interest" description="Disordered" evidence="1">
    <location>
        <begin position="352"/>
        <end position="401"/>
    </location>
</feature>
<keyword evidence="2" id="KW-0732">Signal</keyword>
<evidence type="ECO:0000313" key="4">
    <source>
        <dbReference type="EMBL" id="PVI05969.1"/>
    </source>
</evidence>
<dbReference type="InterPro" id="IPR036423">
    <property type="entry name" value="SOD-like_Cu/Zn_dom_sf"/>
</dbReference>
<evidence type="ECO:0000256" key="1">
    <source>
        <dbReference type="SAM" id="MobiDB-lite"/>
    </source>
</evidence>
<dbReference type="PANTHER" id="PTHR20910:SF1">
    <property type="entry name" value="SUPEROXIDE DISMUTASE COPPER_ZINC BINDING DOMAIN-CONTAINING PROTEIN"/>
    <property type="match status" value="1"/>
</dbReference>
<dbReference type="STRING" id="97972.A0A2V1E7A4"/>
<dbReference type="InterPro" id="IPR053257">
    <property type="entry name" value="Cu-only_SOD"/>
</dbReference>
<feature type="chain" id="PRO_5016048601" evidence="2">
    <location>
        <begin position="23"/>
        <end position="425"/>
    </location>
</feature>
<sequence>MRSSTITSVLSVAATASATTLANTPKAENNPAGAHYKTEFDYVDQTGVWGFFELKSGADGKTVDLNFKFNGIAKSKGGPFTYHIHQNPLVGRDCATTGGHFDPYGVGTANCKEGQGALCEVGDLSGRFRPISVEANVNENSFSDQYMSLDPKNKAFVGDKSFVIHNANSTRVACGNFVKINGGNTGSTPSQNGTAAPQTTGNPAGVVYRADIDWLDQNGIDGFFEAKAGKDGKGTELNYKFNNLTGPGAPYAYHIHEKPVTNRDCNSTAGHLNPYKAPAKCSGPKENCEVGDLSGKYGTVDAKVYAETFVEPYLSIDQGNPAFIGDKSIVIHDKDGKRVACASFMGKLVKPDGTTQPLPAGGVPGSSTNGTSGTNGTVTTPGSPPSTGPGSPSGTATGPALSQNAGSKLVASSGALLMAFAAFLL</sequence>
<feature type="compositionally biased region" description="Low complexity" evidence="1">
    <location>
        <begin position="388"/>
        <end position="400"/>
    </location>
</feature>
<feature type="signal peptide" evidence="2">
    <location>
        <begin position="1"/>
        <end position="22"/>
    </location>
</feature>
<name>A0A2V1E7A4_9PLEO</name>
<gene>
    <name evidence="4" type="ORF">DM02DRAFT_583570</name>
</gene>
<dbReference type="PANTHER" id="PTHR20910">
    <property type="entry name" value="AGAP001623-PA"/>
    <property type="match status" value="1"/>
</dbReference>
<accession>A0A2V1E7A4</accession>